<feature type="domain" description="ACB" evidence="4">
    <location>
        <begin position="70"/>
        <end position="159"/>
    </location>
</feature>
<protein>
    <recommendedName>
        <fullName evidence="4">ACB domain-containing protein</fullName>
    </recommendedName>
</protein>
<sequence>MVHELLQQCDPQAVVVKGKATGRRNGSRTIPPIGFRSASSLLKLSQAAAGEDDKNKDRAQLTIVFMATSPRDKFDAAVKVIRGLPKNGAFQPSHELMLKFYSYFKQATEGPCRSPKPGFWDVVNRKKWDAWAKLGSMEAEEAMLLYVDELKKVSKHVRTVYYPPEIVETMPQTDDVSEFLQKLDNFYEMVEDSDNHNSLKVYNKEASQGNSSGTGNFDQPFDQSFNDPSHFDSELEHSQGITKLLQQDISWWQDRTAIPRAHKANGDIRPEGQKDVSRQTLNVNPDLQKAGNGNSENQANEFVADHPDLLSVPEGEANHPDTPGTPGTEEEWEEVEARASNSGSHSGQSGGSISDSETENEEEFCDTSDEPAETIHPQDASTVLPHYEQTTQVVTFTPVSSAVAVINTNKLVSSTSATSTAMAKSVHFDEHDGAMTSKIVLQKSSSPLTSTRGVVSDSLLVNHSPQTGNLMDITSANLSEGCLEVSSVGNQTMMWDSSYDAGVGTSSQMDISVCRGGEGDEGDRNKQARTGSGGHFGRDGLPPGRGGSDLSSGVGGSGSRRGLFPGPGGGGGGGRGGPGMATDDRSPADLNEQIVVTLLRLQHDMSGVLNRLNSLEALVKEGRAEREKKAKATRGWWPLSELSFKSALIIFGWPLLIQLILFCINRRKRRHMS</sequence>
<dbReference type="EMBL" id="JAWDGP010006752">
    <property type="protein sequence ID" value="KAK3736019.1"/>
    <property type="molecule type" value="Genomic_DNA"/>
</dbReference>
<dbReference type="GO" id="GO:0006631">
    <property type="term" value="P:fatty acid metabolic process"/>
    <property type="evidence" value="ECO:0007669"/>
    <property type="project" value="TreeGrafter"/>
</dbReference>
<dbReference type="PANTHER" id="PTHR23310">
    <property type="entry name" value="ACYL-COA-BINDING PROTEIN, ACBP"/>
    <property type="match status" value="1"/>
</dbReference>
<dbReference type="InterPro" id="IPR000582">
    <property type="entry name" value="Acyl-CoA-binding_protein"/>
</dbReference>
<reference evidence="5" key="1">
    <citation type="journal article" date="2023" name="G3 (Bethesda)">
        <title>A reference genome for the long-term kleptoplast-retaining sea slug Elysia crispata morphotype clarki.</title>
        <authorList>
            <person name="Eastman K.E."/>
            <person name="Pendleton A.L."/>
            <person name="Shaikh M.A."/>
            <person name="Suttiyut T."/>
            <person name="Ogas R."/>
            <person name="Tomko P."/>
            <person name="Gavelis G."/>
            <person name="Widhalm J.R."/>
            <person name="Wisecaver J.H."/>
        </authorList>
    </citation>
    <scope>NUCLEOTIDE SEQUENCE</scope>
    <source>
        <strain evidence="5">ECLA1</strain>
    </source>
</reference>
<keyword evidence="3" id="KW-0812">Transmembrane</keyword>
<organism evidence="5 6">
    <name type="scientific">Elysia crispata</name>
    <name type="common">lettuce slug</name>
    <dbReference type="NCBI Taxonomy" id="231223"/>
    <lineage>
        <taxon>Eukaryota</taxon>
        <taxon>Metazoa</taxon>
        <taxon>Spiralia</taxon>
        <taxon>Lophotrochozoa</taxon>
        <taxon>Mollusca</taxon>
        <taxon>Gastropoda</taxon>
        <taxon>Heterobranchia</taxon>
        <taxon>Euthyneura</taxon>
        <taxon>Panpulmonata</taxon>
        <taxon>Sacoglossa</taxon>
        <taxon>Placobranchoidea</taxon>
        <taxon>Plakobranchidae</taxon>
        <taxon>Elysia</taxon>
    </lineage>
</organism>
<dbReference type="Gene3D" id="1.20.80.10">
    <property type="match status" value="1"/>
</dbReference>
<feature type="compositionally biased region" description="Low complexity" evidence="2">
    <location>
        <begin position="340"/>
        <end position="355"/>
    </location>
</feature>
<evidence type="ECO:0000313" key="6">
    <source>
        <dbReference type="Proteomes" id="UP001283361"/>
    </source>
</evidence>
<feature type="compositionally biased region" description="Gly residues" evidence="2">
    <location>
        <begin position="543"/>
        <end position="579"/>
    </location>
</feature>
<dbReference type="AlphaFoldDB" id="A0AAE0Y891"/>
<keyword evidence="1" id="KW-0446">Lipid-binding</keyword>
<feature type="region of interest" description="Disordered" evidence="2">
    <location>
        <begin position="310"/>
        <end position="374"/>
    </location>
</feature>
<feature type="region of interest" description="Disordered" evidence="2">
    <location>
        <begin position="205"/>
        <end position="237"/>
    </location>
</feature>
<accession>A0AAE0Y891</accession>
<keyword evidence="3" id="KW-1133">Transmembrane helix</keyword>
<feature type="transmembrane region" description="Helical" evidence="3">
    <location>
        <begin position="647"/>
        <end position="664"/>
    </location>
</feature>
<proteinExistence type="predicted"/>
<keyword evidence="3" id="KW-0472">Membrane</keyword>
<gene>
    <name evidence="5" type="ORF">RRG08_009087</name>
</gene>
<feature type="compositionally biased region" description="Acidic residues" evidence="2">
    <location>
        <begin position="356"/>
        <end position="372"/>
    </location>
</feature>
<keyword evidence="6" id="KW-1185">Reference proteome</keyword>
<dbReference type="Pfam" id="PF00887">
    <property type="entry name" value="ACBP"/>
    <property type="match status" value="1"/>
</dbReference>
<dbReference type="GO" id="GO:0000062">
    <property type="term" value="F:fatty-acyl-CoA binding"/>
    <property type="evidence" value="ECO:0007669"/>
    <property type="project" value="InterPro"/>
</dbReference>
<feature type="region of interest" description="Disordered" evidence="2">
    <location>
        <begin position="511"/>
        <end position="586"/>
    </location>
</feature>
<dbReference type="PROSITE" id="PS51228">
    <property type="entry name" value="ACB_2"/>
    <property type="match status" value="1"/>
</dbReference>
<evidence type="ECO:0000256" key="2">
    <source>
        <dbReference type="SAM" id="MobiDB-lite"/>
    </source>
</evidence>
<name>A0AAE0Y891_9GAST</name>
<comment type="caution">
    <text evidence="5">The sequence shown here is derived from an EMBL/GenBank/DDBJ whole genome shotgun (WGS) entry which is preliminary data.</text>
</comment>
<dbReference type="SUPFAM" id="SSF47027">
    <property type="entry name" value="Acyl-CoA binding protein"/>
    <property type="match status" value="1"/>
</dbReference>
<dbReference type="FunFam" id="1.20.80.10:FF:000010">
    <property type="entry name" value="Acyl-CoA-binding domain-containing protein 5"/>
    <property type="match status" value="1"/>
</dbReference>
<evidence type="ECO:0000256" key="3">
    <source>
        <dbReference type="SAM" id="Phobius"/>
    </source>
</evidence>
<evidence type="ECO:0000313" key="5">
    <source>
        <dbReference type="EMBL" id="KAK3736019.1"/>
    </source>
</evidence>
<dbReference type="PRINTS" id="PR00689">
    <property type="entry name" value="ACOABINDINGP"/>
</dbReference>
<evidence type="ECO:0000256" key="1">
    <source>
        <dbReference type="ARBA" id="ARBA00023121"/>
    </source>
</evidence>
<dbReference type="InterPro" id="IPR022408">
    <property type="entry name" value="Acyl-CoA-binding_prot_CS"/>
</dbReference>
<feature type="compositionally biased region" description="Polar residues" evidence="2">
    <location>
        <begin position="205"/>
        <end position="227"/>
    </location>
</feature>
<dbReference type="Proteomes" id="UP001283361">
    <property type="component" value="Unassembled WGS sequence"/>
</dbReference>
<dbReference type="InterPro" id="IPR035984">
    <property type="entry name" value="Acyl-CoA-binding_sf"/>
</dbReference>
<evidence type="ECO:0000259" key="4">
    <source>
        <dbReference type="PROSITE" id="PS51228"/>
    </source>
</evidence>
<dbReference type="InterPro" id="IPR014352">
    <property type="entry name" value="FERM/acyl-CoA-bd_prot_sf"/>
</dbReference>
<dbReference type="PROSITE" id="PS00880">
    <property type="entry name" value="ACB_1"/>
    <property type="match status" value="1"/>
</dbReference>
<dbReference type="GO" id="GO:0005737">
    <property type="term" value="C:cytoplasm"/>
    <property type="evidence" value="ECO:0007669"/>
    <property type="project" value="TreeGrafter"/>
</dbReference>
<dbReference type="PANTHER" id="PTHR23310:SF77">
    <property type="entry name" value="LD25952P"/>
    <property type="match status" value="1"/>
</dbReference>